<gene>
    <name evidence="2" type="ORF">FMAN_15411</name>
</gene>
<dbReference type="Proteomes" id="UP000184255">
    <property type="component" value="Unassembled WGS sequence"/>
</dbReference>
<feature type="signal peptide" evidence="1">
    <location>
        <begin position="1"/>
        <end position="18"/>
    </location>
</feature>
<proteinExistence type="predicted"/>
<sequence length="108" mass="11938">MRFATFGMLTLLPAFGLAKDCGIFYEWAGTSQLDVWRDLRAASMCNDVGGRMANDEVGLRNGNEVYRCAVCRNARGGTKDYTRTVMQGNTQITYSVRCGWFGKGKCSA</sequence>
<keyword evidence="1" id="KW-0732">Signal</keyword>
<evidence type="ECO:0000313" key="2">
    <source>
        <dbReference type="EMBL" id="CVL09067.1"/>
    </source>
</evidence>
<name>A0A1L7UMS1_FUSMA</name>
<evidence type="ECO:0000313" key="3">
    <source>
        <dbReference type="Proteomes" id="UP000184255"/>
    </source>
</evidence>
<evidence type="ECO:0000256" key="1">
    <source>
        <dbReference type="SAM" id="SignalP"/>
    </source>
</evidence>
<comment type="caution">
    <text evidence="2">The sequence shown here is derived from an EMBL/GenBank/DDBJ whole genome shotgun (WGS) entry which is preliminary data.</text>
</comment>
<dbReference type="RefSeq" id="XP_041691443.1">
    <property type="nucleotide sequence ID" value="XM_041826131.1"/>
</dbReference>
<organism evidence="2 3">
    <name type="scientific">Fusarium mangiferae</name>
    <name type="common">Mango malformation disease fungus</name>
    <dbReference type="NCBI Taxonomy" id="192010"/>
    <lineage>
        <taxon>Eukaryota</taxon>
        <taxon>Fungi</taxon>
        <taxon>Dikarya</taxon>
        <taxon>Ascomycota</taxon>
        <taxon>Pezizomycotina</taxon>
        <taxon>Sordariomycetes</taxon>
        <taxon>Hypocreomycetidae</taxon>
        <taxon>Hypocreales</taxon>
        <taxon>Nectriaceae</taxon>
        <taxon>Fusarium</taxon>
        <taxon>Fusarium fujikuroi species complex</taxon>
    </lineage>
</organism>
<dbReference type="AlphaFoldDB" id="A0A1L7UMS1"/>
<accession>A0A1L7UMS1</accession>
<protein>
    <submittedName>
        <fullName evidence="2">Uncharacterized protein</fullName>
    </submittedName>
</protein>
<feature type="chain" id="PRO_5012882801" evidence="1">
    <location>
        <begin position="19"/>
        <end position="108"/>
    </location>
</feature>
<dbReference type="GeneID" id="65094652"/>
<reference evidence="3" key="1">
    <citation type="journal article" date="2016" name="Genome Biol. Evol.">
        <title>Comparative 'omics' of the Fusarium fujikuroi species complex highlights differences in genetic potential and metabolite synthesis.</title>
        <authorList>
            <person name="Niehaus E.-M."/>
            <person name="Muensterkoetter M."/>
            <person name="Proctor R.H."/>
            <person name="Brown D.W."/>
            <person name="Sharon A."/>
            <person name="Idan Y."/>
            <person name="Oren-Young L."/>
            <person name="Sieber C.M."/>
            <person name="Novak O."/>
            <person name="Pencik A."/>
            <person name="Tarkowska D."/>
            <person name="Hromadova K."/>
            <person name="Freeman S."/>
            <person name="Maymon M."/>
            <person name="Elazar M."/>
            <person name="Youssef S.A."/>
            <person name="El-Shabrawy E.S.M."/>
            <person name="Shalaby A.B.A."/>
            <person name="Houterman P."/>
            <person name="Brock N.L."/>
            <person name="Burkhardt I."/>
            <person name="Tsavkelova E.A."/>
            <person name="Dickschat J.S."/>
            <person name="Galuszka P."/>
            <person name="Gueldener U."/>
            <person name="Tudzynski B."/>
        </authorList>
    </citation>
    <scope>NUCLEOTIDE SEQUENCE [LARGE SCALE GENOMIC DNA]</scope>
    <source>
        <strain evidence="3">MRC7560</strain>
    </source>
</reference>
<dbReference type="EMBL" id="FCQH01000030">
    <property type="protein sequence ID" value="CVL09067.1"/>
    <property type="molecule type" value="Genomic_DNA"/>
</dbReference>
<keyword evidence="3" id="KW-1185">Reference proteome</keyword>
<dbReference type="VEuPathDB" id="FungiDB:FMAN_15411"/>